<dbReference type="GO" id="GO:0003677">
    <property type="term" value="F:DNA binding"/>
    <property type="evidence" value="ECO:0007669"/>
    <property type="project" value="UniProtKB-KW"/>
</dbReference>
<reference evidence="5 6" key="1">
    <citation type="submission" date="2019-07" db="EMBL/GenBank/DDBJ databases">
        <title>Whole genome shotgun sequence of Skermanella aerolata NBRC 106429.</title>
        <authorList>
            <person name="Hosoyama A."/>
            <person name="Uohara A."/>
            <person name="Ohji S."/>
            <person name="Ichikawa N."/>
        </authorList>
    </citation>
    <scope>NUCLEOTIDE SEQUENCE [LARGE SCALE GENOMIC DNA]</scope>
    <source>
        <strain evidence="5 6">NBRC 106429</strain>
    </source>
</reference>
<dbReference type="RefSeq" id="WP_044426786.1">
    <property type="nucleotide sequence ID" value="NZ_BJYZ01000007.1"/>
</dbReference>
<dbReference type="PANTHER" id="PTHR43537:SF45">
    <property type="entry name" value="GNTR FAMILY REGULATORY PROTEIN"/>
    <property type="match status" value="1"/>
</dbReference>
<evidence type="ECO:0000256" key="3">
    <source>
        <dbReference type="ARBA" id="ARBA00023163"/>
    </source>
</evidence>
<dbReference type="OrthoDB" id="9806293at2"/>
<dbReference type="PANTHER" id="PTHR43537">
    <property type="entry name" value="TRANSCRIPTIONAL REGULATOR, GNTR FAMILY"/>
    <property type="match status" value="1"/>
</dbReference>
<dbReference type="Pfam" id="PF07729">
    <property type="entry name" value="FCD"/>
    <property type="match status" value="1"/>
</dbReference>
<dbReference type="SMART" id="SM00345">
    <property type="entry name" value="HTH_GNTR"/>
    <property type="match status" value="1"/>
</dbReference>
<dbReference type="InterPro" id="IPR036390">
    <property type="entry name" value="WH_DNA-bd_sf"/>
</dbReference>
<protein>
    <submittedName>
        <fullName evidence="5">Transcriptional regulator</fullName>
    </submittedName>
</protein>
<comment type="caution">
    <text evidence="5">The sequence shown here is derived from an EMBL/GenBank/DDBJ whole genome shotgun (WGS) entry which is preliminary data.</text>
</comment>
<dbReference type="AlphaFoldDB" id="A0A512DMZ5"/>
<keyword evidence="2" id="KW-0238">DNA-binding</keyword>
<dbReference type="EMBL" id="BJYZ01000007">
    <property type="protein sequence ID" value="GEO37843.1"/>
    <property type="molecule type" value="Genomic_DNA"/>
</dbReference>
<dbReference type="InterPro" id="IPR011711">
    <property type="entry name" value="GntR_C"/>
</dbReference>
<dbReference type="Gene3D" id="1.20.120.530">
    <property type="entry name" value="GntR ligand-binding domain-like"/>
    <property type="match status" value="1"/>
</dbReference>
<evidence type="ECO:0000259" key="4">
    <source>
        <dbReference type="PROSITE" id="PS50949"/>
    </source>
</evidence>
<proteinExistence type="predicted"/>
<dbReference type="PROSITE" id="PS50949">
    <property type="entry name" value="HTH_GNTR"/>
    <property type="match status" value="1"/>
</dbReference>
<evidence type="ECO:0000313" key="6">
    <source>
        <dbReference type="Proteomes" id="UP000321523"/>
    </source>
</evidence>
<keyword evidence="3" id="KW-0804">Transcription</keyword>
<dbReference type="SUPFAM" id="SSF46785">
    <property type="entry name" value="Winged helix' DNA-binding domain"/>
    <property type="match status" value="1"/>
</dbReference>
<accession>A0A512DMZ5</accession>
<evidence type="ECO:0000256" key="2">
    <source>
        <dbReference type="ARBA" id="ARBA00023125"/>
    </source>
</evidence>
<dbReference type="Pfam" id="PF00392">
    <property type="entry name" value="GntR"/>
    <property type="match status" value="1"/>
</dbReference>
<feature type="domain" description="HTH gntR-type" evidence="4">
    <location>
        <begin position="28"/>
        <end position="95"/>
    </location>
</feature>
<keyword evidence="1" id="KW-0805">Transcription regulation</keyword>
<evidence type="ECO:0000313" key="5">
    <source>
        <dbReference type="EMBL" id="GEO37843.1"/>
    </source>
</evidence>
<organism evidence="5 6">
    <name type="scientific">Skermanella aerolata</name>
    <dbReference type="NCBI Taxonomy" id="393310"/>
    <lineage>
        <taxon>Bacteria</taxon>
        <taxon>Pseudomonadati</taxon>
        <taxon>Pseudomonadota</taxon>
        <taxon>Alphaproteobacteria</taxon>
        <taxon>Rhodospirillales</taxon>
        <taxon>Azospirillaceae</taxon>
        <taxon>Skermanella</taxon>
    </lineage>
</organism>
<evidence type="ECO:0000256" key="1">
    <source>
        <dbReference type="ARBA" id="ARBA00023015"/>
    </source>
</evidence>
<dbReference type="Gene3D" id="1.10.10.10">
    <property type="entry name" value="Winged helix-like DNA-binding domain superfamily/Winged helix DNA-binding domain"/>
    <property type="match status" value="1"/>
</dbReference>
<gene>
    <name evidence="5" type="ORF">SAE02_19910</name>
</gene>
<dbReference type="InterPro" id="IPR008920">
    <property type="entry name" value="TF_FadR/GntR_C"/>
</dbReference>
<sequence>MAGRKRALPKLVAAGQDEAAAPRRQNRVNLVELAYERIEDLIVNCELKPGRFLAIQDLQEMTGFSRTPVHQAVTRLANDTLILVRPRHGVQIAPIDLARERMLLQLRRDLERFVIRLAAEKSSPTYRNQLLHVARVLRERRDGMTAGEFNVLDRRIDRLILTAAAEPFLEHTMRPLHTIFRRIGWIHHTHIKGDANVHTTIDCHLAILDAVANRHVAQAMTASDALIDFVDSMFDTMEREVDPSLLDCSLEPLIPNPRKDT</sequence>
<dbReference type="InterPro" id="IPR036388">
    <property type="entry name" value="WH-like_DNA-bd_sf"/>
</dbReference>
<dbReference type="Proteomes" id="UP000321523">
    <property type="component" value="Unassembled WGS sequence"/>
</dbReference>
<dbReference type="GO" id="GO:0003700">
    <property type="term" value="F:DNA-binding transcription factor activity"/>
    <property type="evidence" value="ECO:0007669"/>
    <property type="project" value="InterPro"/>
</dbReference>
<name>A0A512DMZ5_9PROT</name>
<keyword evidence="6" id="KW-1185">Reference proteome</keyword>
<dbReference type="SUPFAM" id="SSF48008">
    <property type="entry name" value="GntR ligand-binding domain-like"/>
    <property type="match status" value="1"/>
</dbReference>
<dbReference type="InterPro" id="IPR000524">
    <property type="entry name" value="Tscrpt_reg_HTH_GntR"/>
</dbReference>